<proteinExistence type="predicted"/>
<gene>
    <name evidence="2" type="ORF">ACFQ2E_14815</name>
</gene>
<evidence type="ECO:0000313" key="3">
    <source>
        <dbReference type="Proteomes" id="UP001597163"/>
    </source>
</evidence>
<accession>A0ABW3RF26</accession>
<reference evidence="3" key="1">
    <citation type="journal article" date="2019" name="Int. J. Syst. Evol. Microbiol.">
        <title>The Global Catalogue of Microorganisms (GCM) 10K type strain sequencing project: providing services to taxonomists for standard genome sequencing and annotation.</title>
        <authorList>
            <consortium name="The Broad Institute Genomics Platform"/>
            <consortium name="The Broad Institute Genome Sequencing Center for Infectious Disease"/>
            <person name="Wu L."/>
            <person name="Ma J."/>
        </authorList>
    </citation>
    <scope>NUCLEOTIDE SEQUENCE [LARGE SCALE GENOMIC DNA]</scope>
    <source>
        <strain evidence="3">CCUG 63246</strain>
    </source>
</reference>
<dbReference type="InterPro" id="IPR059177">
    <property type="entry name" value="GH29D-like_dom"/>
</dbReference>
<protein>
    <submittedName>
        <fullName evidence="2">Chitobiase/beta-hexosaminidase C-terminal domain-containing protein</fullName>
    </submittedName>
</protein>
<keyword evidence="3" id="KW-1185">Reference proteome</keyword>
<dbReference type="RefSeq" id="WP_311942044.1">
    <property type="nucleotide sequence ID" value="NZ_JAVSCK010000005.1"/>
</dbReference>
<evidence type="ECO:0000313" key="2">
    <source>
        <dbReference type="EMBL" id="MFD1163699.1"/>
    </source>
</evidence>
<dbReference type="EMBL" id="JBHTLJ010000005">
    <property type="protein sequence ID" value="MFD1163699.1"/>
    <property type="molecule type" value="Genomic_DNA"/>
</dbReference>
<name>A0ABW3RF26_9FLAO</name>
<dbReference type="PROSITE" id="PS51257">
    <property type="entry name" value="PROKAR_LIPOPROTEIN"/>
    <property type="match status" value="1"/>
</dbReference>
<organism evidence="2 3">
    <name type="scientific">Hwangdonia seohaensis</name>
    <dbReference type="NCBI Taxonomy" id="1240727"/>
    <lineage>
        <taxon>Bacteria</taxon>
        <taxon>Pseudomonadati</taxon>
        <taxon>Bacteroidota</taxon>
        <taxon>Flavobacteriia</taxon>
        <taxon>Flavobacteriales</taxon>
        <taxon>Flavobacteriaceae</taxon>
        <taxon>Hwangdonia</taxon>
    </lineage>
</organism>
<dbReference type="Proteomes" id="UP001597163">
    <property type="component" value="Unassembled WGS sequence"/>
</dbReference>
<comment type="caution">
    <text evidence="2">The sequence shown here is derived from an EMBL/GenBank/DDBJ whole genome shotgun (WGS) entry which is preliminary data.</text>
</comment>
<feature type="domain" description="GH29D-like beta-sandwich" evidence="1">
    <location>
        <begin position="50"/>
        <end position="105"/>
    </location>
</feature>
<evidence type="ECO:0000259" key="1">
    <source>
        <dbReference type="Pfam" id="PF13290"/>
    </source>
</evidence>
<dbReference type="Pfam" id="PF13290">
    <property type="entry name" value="CHB_HEX_C_1"/>
    <property type="match status" value="1"/>
</dbReference>
<sequence>MRLLIQLCFVFFVMLSCKQPTETKFLQQNTISLAQPRVITNKTFIDSFVTIQAQLKVDDVVIRYTSNGEEPSLNSEKYTQPIQAVNPGVYKFKAFHNHWKPSEVTEVELFKKGLSADGILWHTKASEKYNGQGEKTLINQTKASLNFTDNEWVGFDTTAISTVKFNKKTYVKSVTISYLNDAASWIFPPERIILFINNDLKKEHVIKPLNQLVDRKNETVIIPVEAEVSSLKIQVNNRQSIPEWHEGKGQKAWLFIDEFIFN</sequence>